<keyword evidence="5" id="KW-1185">Reference proteome</keyword>
<reference evidence="5" key="1">
    <citation type="submission" date="2016-10" db="EMBL/GenBank/DDBJ databases">
        <authorList>
            <person name="Varghese N."/>
            <person name="Submissions S."/>
        </authorList>
    </citation>
    <scope>NUCLEOTIDE SEQUENCE [LARGE SCALE GENOMIC DNA]</scope>
    <source>
        <strain evidence="5">DSM 26921</strain>
    </source>
</reference>
<proteinExistence type="predicted"/>
<evidence type="ECO:0000256" key="1">
    <source>
        <dbReference type="SAM" id="MobiDB-lite"/>
    </source>
</evidence>
<dbReference type="InterPro" id="IPR025711">
    <property type="entry name" value="PepSY"/>
</dbReference>
<feature type="signal peptide" evidence="2">
    <location>
        <begin position="1"/>
        <end position="21"/>
    </location>
</feature>
<dbReference type="Pfam" id="PF13670">
    <property type="entry name" value="PepSY_2"/>
    <property type="match status" value="1"/>
</dbReference>
<dbReference type="RefSeq" id="WP_090213940.1">
    <property type="nucleotide sequence ID" value="NZ_FOYO01000001.1"/>
</dbReference>
<sequence>MKKTLATMLTVTAIAAGPALADDDCFVPMAKWQPREAAASFAAAQGWSVRRIKIDDGCYEIKGRDADGREIEVKLHPDTLSVIEFEYEDDEDDDEDDDDDDDRRASPVPPTPSAPTNGLLGTGETPQVVIK</sequence>
<evidence type="ECO:0000259" key="3">
    <source>
        <dbReference type="Pfam" id="PF13670"/>
    </source>
</evidence>
<name>A0A1I6GDT6_9RHOB</name>
<organism evidence="4 5">
    <name type="scientific">Litoreibacter janthinus</name>
    <dbReference type="NCBI Taxonomy" id="670154"/>
    <lineage>
        <taxon>Bacteria</taxon>
        <taxon>Pseudomonadati</taxon>
        <taxon>Pseudomonadota</taxon>
        <taxon>Alphaproteobacteria</taxon>
        <taxon>Rhodobacterales</taxon>
        <taxon>Roseobacteraceae</taxon>
        <taxon>Litoreibacter</taxon>
    </lineage>
</organism>
<dbReference type="OrthoDB" id="7365433at2"/>
<accession>A0A1I6GDT6</accession>
<feature type="domain" description="PepSY" evidence="3">
    <location>
        <begin position="6"/>
        <end position="84"/>
    </location>
</feature>
<evidence type="ECO:0000313" key="4">
    <source>
        <dbReference type="EMBL" id="SFR40247.1"/>
    </source>
</evidence>
<feature type="compositionally biased region" description="Acidic residues" evidence="1">
    <location>
        <begin position="85"/>
        <end position="101"/>
    </location>
</feature>
<protein>
    <recommendedName>
        <fullName evidence="3">PepSY domain-containing protein</fullName>
    </recommendedName>
</protein>
<feature type="region of interest" description="Disordered" evidence="1">
    <location>
        <begin position="82"/>
        <end position="131"/>
    </location>
</feature>
<dbReference type="STRING" id="670154.SAMN04488002_1286"/>
<dbReference type="EMBL" id="FOYO01000001">
    <property type="protein sequence ID" value="SFR40247.1"/>
    <property type="molecule type" value="Genomic_DNA"/>
</dbReference>
<gene>
    <name evidence="4" type="ORF">SAMN04488002_1286</name>
</gene>
<evidence type="ECO:0000256" key="2">
    <source>
        <dbReference type="SAM" id="SignalP"/>
    </source>
</evidence>
<feature type="chain" id="PRO_5011779750" description="PepSY domain-containing protein" evidence="2">
    <location>
        <begin position="22"/>
        <end position="131"/>
    </location>
</feature>
<dbReference type="Proteomes" id="UP000199658">
    <property type="component" value="Unassembled WGS sequence"/>
</dbReference>
<dbReference type="AlphaFoldDB" id="A0A1I6GDT6"/>
<evidence type="ECO:0000313" key="5">
    <source>
        <dbReference type="Proteomes" id="UP000199658"/>
    </source>
</evidence>
<keyword evidence="2" id="KW-0732">Signal</keyword>